<evidence type="ECO:0000313" key="1">
    <source>
        <dbReference type="EMBL" id="GIZ01397.1"/>
    </source>
</evidence>
<accession>A0AAV4Y203</accession>
<comment type="caution">
    <text evidence="1">The sequence shown here is derived from an EMBL/GenBank/DDBJ whole genome shotgun (WGS) entry which is preliminary data.</text>
</comment>
<evidence type="ECO:0000313" key="2">
    <source>
        <dbReference type="Proteomes" id="UP001054945"/>
    </source>
</evidence>
<proteinExistence type="predicted"/>
<keyword evidence="2" id="KW-1185">Reference proteome</keyword>
<gene>
    <name evidence="1" type="ORF">CEXT_426601</name>
</gene>
<organism evidence="1 2">
    <name type="scientific">Caerostris extrusa</name>
    <name type="common">Bark spider</name>
    <name type="synonym">Caerostris bankana</name>
    <dbReference type="NCBI Taxonomy" id="172846"/>
    <lineage>
        <taxon>Eukaryota</taxon>
        <taxon>Metazoa</taxon>
        <taxon>Ecdysozoa</taxon>
        <taxon>Arthropoda</taxon>
        <taxon>Chelicerata</taxon>
        <taxon>Arachnida</taxon>
        <taxon>Araneae</taxon>
        <taxon>Araneomorphae</taxon>
        <taxon>Entelegynae</taxon>
        <taxon>Araneoidea</taxon>
        <taxon>Araneidae</taxon>
        <taxon>Caerostris</taxon>
    </lineage>
</organism>
<protein>
    <submittedName>
        <fullName evidence="1">Uncharacterized protein</fullName>
    </submittedName>
</protein>
<dbReference type="EMBL" id="BPLR01018660">
    <property type="protein sequence ID" value="GIZ01397.1"/>
    <property type="molecule type" value="Genomic_DNA"/>
</dbReference>
<dbReference type="AlphaFoldDB" id="A0AAV4Y203"/>
<reference evidence="1 2" key="1">
    <citation type="submission" date="2021-06" db="EMBL/GenBank/DDBJ databases">
        <title>Caerostris extrusa draft genome.</title>
        <authorList>
            <person name="Kono N."/>
            <person name="Arakawa K."/>
        </authorList>
    </citation>
    <scope>NUCLEOTIDE SEQUENCE [LARGE SCALE GENOMIC DNA]</scope>
</reference>
<name>A0AAV4Y203_CAEEX</name>
<sequence>MPIVIEVGCRKFALQVTEVPVKSGYDGDVPKDYVSFGGNEFTCTHGSKDTNSYPDRQCEISLSSSFQKELFRSGGLKKKRQTRTLNMDLMAKIVSFCHFRGNNRVSNLTEKGQMRSSKIQSLSSAADEHGTLGHLIPLPETFYLAPL</sequence>
<dbReference type="Proteomes" id="UP001054945">
    <property type="component" value="Unassembled WGS sequence"/>
</dbReference>